<proteinExistence type="predicted"/>
<accession>A0A9W6CE98</accession>
<dbReference type="Pfam" id="PF01979">
    <property type="entry name" value="Amidohydro_1"/>
    <property type="match status" value="1"/>
</dbReference>
<dbReference type="SUPFAM" id="SSF51338">
    <property type="entry name" value="Composite domain of metallo-dependent hydrolases"/>
    <property type="match status" value="1"/>
</dbReference>
<protein>
    <submittedName>
        <fullName evidence="3">Amidohydrolase</fullName>
    </submittedName>
</protein>
<evidence type="ECO:0000256" key="1">
    <source>
        <dbReference type="ARBA" id="ARBA00001947"/>
    </source>
</evidence>
<name>A0A9W6CE98_9FIRM</name>
<sequence length="368" mass="39960">MYLIKNGRIHVGDGTVLDGCDILTEGRVIRDIAPGICCQEAEVIDASGCEIFPGFIDPHSSVGAMGMPSRYLDNQEKTDPLTPQLNVKYAIDPDEIDAQEFYKSGITAVGLTPGNANVMGGQIAVCKTAHMKMADRLVKEKAALKCSVTSEVKSVYGGRNQMPKTRMGAFWIFQEALRKAKAPEEQEKGELICEIFEKGSMPAFVAAQTAGEIQGVLEMMKTEYTSLVLVDGYEFDRALEEIKRQNAGLILGNVSDCSQVTKHGMDLGKICDLNENGNLVAFTASNGGFSEGREVFLWTAIEVYRAGADAEEVVKMMTLNPAKMLGVSDRIGTLETGKDADLSIYTGHPVKTYAARVRTSMINGEVVF</sequence>
<dbReference type="EMBL" id="BSBO01000058">
    <property type="protein sequence ID" value="GLG06256.1"/>
    <property type="molecule type" value="Genomic_DNA"/>
</dbReference>
<dbReference type="PANTHER" id="PTHR11647:SF1">
    <property type="entry name" value="COLLAPSIN RESPONSE MEDIATOR PROTEIN"/>
    <property type="match status" value="1"/>
</dbReference>
<dbReference type="InterPro" id="IPR050378">
    <property type="entry name" value="Metallo-dep_Hydrolases_sf"/>
</dbReference>
<dbReference type="InterPro" id="IPR006680">
    <property type="entry name" value="Amidohydro-rel"/>
</dbReference>
<dbReference type="Gene3D" id="2.30.40.10">
    <property type="entry name" value="Urease, subunit C, domain 1"/>
    <property type="match status" value="1"/>
</dbReference>
<evidence type="ECO:0000259" key="2">
    <source>
        <dbReference type="Pfam" id="PF01979"/>
    </source>
</evidence>
<dbReference type="AlphaFoldDB" id="A0A9W6CE98"/>
<evidence type="ECO:0000313" key="3">
    <source>
        <dbReference type="EMBL" id="GLG06256.1"/>
    </source>
</evidence>
<dbReference type="GO" id="GO:0016810">
    <property type="term" value="F:hydrolase activity, acting on carbon-nitrogen (but not peptide) bonds"/>
    <property type="evidence" value="ECO:0007669"/>
    <property type="project" value="InterPro"/>
</dbReference>
<dbReference type="PANTHER" id="PTHR11647">
    <property type="entry name" value="HYDRANTOINASE/DIHYDROPYRIMIDINASE FAMILY MEMBER"/>
    <property type="match status" value="1"/>
</dbReference>
<dbReference type="InterPro" id="IPR032466">
    <property type="entry name" value="Metal_Hydrolase"/>
</dbReference>
<keyword evidence="4" id="KW-1185">Reference proteome</keyword>
<organism evidence="3 4">
    <name type="scientific">Sellimonas catena</name>
    <dbReference type="NCBI Taxonomy" id="2994035"/>
    <lineage>
        <taxon>Bacteria</taxon>
        <taxon>Bacillati</taxon>
        <taxon>Bacillota</taxon>
        <taxon>Clostridia</taxon>
        <taxon>Lachnospirales</taxon>
        <taxon>Lachnospiraceae</taxon>
        <taxon>Sellimonas</taxon>
    </lineage>
</organism>
<dbReference type="SUPFAM" id="SSF51556">
    <property type="entry name" value="Metallo-dependent hydrolases"/>
    <property type="match status" value="1"/>
</dbReference>
<dbReference type="InterPro" id="IPR011059">
    <property type="entry name" value="Metal-dep_hydrolase_composite"/>
</dbReference>
<comment type="cofactor">
    <cofactor evidence="1">
        <name>Zn(2+)</name>
        <dbReference type="ChEBI" id="CHEBI:29105"/>
    </cofactor>
</comment>
<dbReference type="Gene3D" id="3.20.20.140">
    <property type="entry name" value="Metal-dependent hydrolases"/>
    <property type="match status" value="1"/>
</dbReference>
<dbReference type="RefSeq" id="WP_281874302.1">
    <property type="nucleotide sequence ID" value="NZ_BSBO01000058.1"/>
</dbReference>
<evidence type="ECO:0000313" key="4">
    <source>
        <dbReference type="Proteomes" id="UP001145145"/>
    </source>
</evidence>
<dbReference type="Proteomes" id="UP001145145">
    <property type="component" value="Unassembled WGS sequence"/>
</dbReference>
<reference evidence="3 4" key="1">
    <citation type="journal article" date="2023" name="Int. J. Syst. Evol. Microbiol.">
        <title>Sellimonas catena sp. nov., isolated from human faeces.</title>
        <authorList>
            <person name="Hisatomi A."/>
            <person name="Ohkuma M."/>
            <person name="Sakamoto M."/>
        </authorList>
    </citation>
    <scope>NUCLEOTIDE SEQUENCE [LARGE SCALE GENOMIC DNA]</scope>
    <source>
        <strain evidence="3 4">12EGH17</strain>
    </source>
</reference>
<gene>
    <name evidence="3" type="ORF">Selli1_34300</name>
</gene>
<feature type="domain" description="Amidohydrolase-related" evidence="2">
    <location>
        <begin position="303"/>
        <end position="367"/>
    </location>
</feature>
<comment type="caution">
    <text evidence="3">The sequence shown here is derived from an EMBL/GenBank/DDBJ whole genome shotgun (WGS) entry which is preliminary data.</text>
</comment>